<dbReference type="InterPro" id="IPR002994">
    <property type="entry name" value="Surf1/Shy1"/>
</dbReference>
<keyword evidence="8" id="KW-1185">Reference proteome</keyword>
<dbReference type="AlphaFoldDB" id="A0A842HQQ1"/>
<dbReference type="RefSeq" id="WP_185779696.1">
    <property type="nucleotide sequence ID" value="NZ_JACJUU010000005.1"/>
</dbReference>
<evidence type="ECO:0000313" key="8">
    <source>
        <dbReference type="Proteomes" id="UP000545386"/>
    </source>
</evidence>
<dbReference type="Proteomes" id="UP000545386">
    <property type="component" value="Unassembled WGS sequence"/>
</dbReference>
<dbReference type="CDD" id="cd06662">
    <property type="entry name" value="SURF1"/>
    <property type="match status" value="1"/>
</dbReference>
<evidence type="ECO:0000256" key="1">
    <source>
        <dbReference type="ARBA" id="ARBA00004370"/>
    </source>
</evidence>
<protein>
    <recommendedName>
        <fullName evidence="6">SURF1-like protein</fullName>
    </recommendedName>
</protein>
<name>A0A842HQQ1_9BURK</name>
<organism evidence="7 8">
    <name type="scientific">Pusillimonas minor</name>
    <dbReference type="NCBI Taxonomy" id="2697024"/>
    <lineage>
        <taxon>Bacteria</taxon>
        <taxon>Pseudomonadati</taxon>
        <taxon>Pseudomonadota</taxon>
        <taxon>Betaproteobacteria</taxon>
        <taxon>Burkholderiales</taxon>
        <taxon>Alcaligenaceae</taxon>
        <taxon>Pusillimonas</taxon>
    </lineage>
</organism>
<gene>
    <name evidence="7" type="ORF">GTU67_08730</name>
</gene>
<proteinExistence type="inferred from homology"/>
<dbReference type="EMBL" id="JACJUU010000005">
    <property type="protein sequence ID" value="MBC2769992.1"/>
    <property type="molecule type" value="Genomic_DNA"/>
</dbReference>
<evidence type="ECO:0000256" key="6">
    <source>
        <dbReference type="RuleBase" id="RU363076"/>
    </source>
</evidence>
<dbReference type="Pfam" id="PF02104">
    <property type="entry name" value="SURF1"/>
    <property type="match status" value="1"/>
</dbReference>
<keyword evidence="5 6" id="KW-0472">Membrane</keyword>
<comment type="similarity">
    <text evidence="2 6">Belongs to the SURF1 family.</text>
</comment>
<evidence type="ECO:0000256" key="2">
    <source>
        <dbReference type="ARBA" id="ARBA00007165"/>
    </source>
</evidence>
<comment type="subcellular location">
    <subcellularLocation>
        <location evidence="6">Cell membrane</location>
        <topology evidence="6">Multi-pass membrane protein</topology>
    </subcellularLocation>
    <subcellularLocation>
        <location evidence="1">Membrane</location>
    </subcellularLocation>
</comment>
<dbReference type="PANTHER" id="PTHR23427">
    <property type="entry name" value="SURFEIT LOCUS PROTEIN"/>
    <property type="match status" value="1"/>
</dbReference>
<dbReference type="InterPro" id="IPR045214">
    <property type="entry name" value="Surf1/Surf4"/>
</dbReference>
<evidence type="ECO:0000256" key="5">
    <source>
        <dbReference type="ARBA" id="ARBA00023136"/>
    </source>
</evidence>
<accession>A0A842HQQ1</accession>
<keyword evidence="3 6" id="KW-0812">Transmembrane</keyword>
<reference evidence="7 8" key="1">
    <citation type="submission" date="2020-08" db="EMBL/GenBank/DDBJ databases">
        <title>Paraeoetvoesia sp. YC-7-48 draft genome sequence.</title>
        <authorList>
            <person name="Yao L."/>
        </authorList>
    </citation>
    <scope>NUCLEOTIDE SEQUENCE [LARGE SCALE GENOMIC DNA]</scope>
    <source>
        <strain evidence="8">YC-7-48</strain>
    </source>
</reference>
<evidence type="ECO:0000256" key="4">
    <source>
        <dbReference type="ARBA" id="ARBA00022989"/>
    </source>
</evidence>
<sequence length="267" mass="28539">MAQSPFSFRIVSALVVLAVVAVVCGSLGRWQLGRAAEREALLANITAGQAQPPLALGANTPVAQMANWRPATATGQWLNRYTILLANRNHEGRPGYWVATPMLIGQDAHLPEPGAKALLVLRGWIPRPLGAGSALPPLEAPPGIHTITGSLRDRVPRMFELSGADNNALTVLSSGTTGPAKPPEVQNLDLADVETVTGLKLVPAVLQQTSAASLEDGTPLIQNWPTPSVDADKNRGYAIQWFAFAAIALGAWLVIAWRTLRAWRRHV</sequence>
<dbReference type="PANTHER" id="PTHR23427:SF2">
    <property type="entry name" value="SURFEIT LOCUS PROTEIN 1"/>
    <property type="match status" value="1"/>
</dbReference>
<comment type="caution">
    <text evidence="7">The sequence shown here is derived from an EMBL/GenBank/DDBJ whole genome shotgun (WGS) entry which is preliminary data.</text>
</comment>
<dbReference type="PROSITE" id="PS50895">
    <property type="entry name" value="SURF1"/>
    <property type="match status" value="1"/>
</dbReference>
<keyword evidence="4 6" id="KW-1133">Transmembrane helix</keyword>
<keyword evidence="6" id="KW-1003">Cell membrane</keyword>
<evidence type="ECO:0000256" key="3">
    <source>
        <dbReference type="ARBA" id="ARBA00022692"/>
    </source>
</evidence>
<dbReference type="GO" id="GO:0005886">
    <property type="term" value="C:plasma membrane"/>
    <property type="evidence" value="ECO:0007669"/>
    <property type="project" value="UniProtKB-SubCell"/>
</dbReference>
<feature type="transmembrane region" description="Helical" evidence="6">
    <location>
        <begin position="241"/>
        <end position="260"/>
    </location>
</feature>
<evidence type="ECO:0000313" key="7">
    <source>
        <dbReference type="EMBL" id="MBC2769992.1"/>
    </source>
</evidence>
<feature type="transmembrane region" description="Helical" evidence="6">
    <location>
        <begin position="6"/>
        <end position="28"/>
    </location>
</feature>